<feature type="transmembrane region" description="Helical" evidence="1">
    <location>
        <begin position="86"/>
        <end position="103"/>
    </location>
</feature>
<dbReference type="Gene3D" id="1.10.1760.20">
    <property type="match status" value="1"/>
</dbReference>
<organism evidence="2 3">
    <name type="scientific">Allobacillus salarius</name>
    <dbReference type="NCBI Taxonomy" id="1955272"/>
    <lineage>
        <taxon>Bacteria</taxon>
        <taxon>Bacillati</taxon>
        <taxon>Bacillota</taxon>
        <taxon>Bacilli</taxon>
        <taxon>Bacillales</taxon>
        <taxon>Bacillaceae</taxon>
        <taxon>Allobacillus</taxon>
    </lineage>
</organism>
<keyword evidence="1" id="KW-1133">Transmembrane helix</keyword>
<keyword evidence="3" id="KW-1185">Reference proteome</keyword>
<dbReference type="GO" id="GO:0015234">
    <property type="term" value="F:thiamine transmembrane transporter activity"/>
    <property type="evidence" value="ECO:0007669"/>
    <property type="project" value="InterPro"/>
</dbReference>
<evidence type="ECO:0000313" key="3">
    <source>
        <dbReference type="Proteomes" id="UP000316425"/>
    </source>
</evidence>
<comment type="caution">
    <text evidence="2">The sequence shown here is derived from an EMBL/GenBank/DDBJ whole genome shotgun (WGS) entry which is preliminary data.</text>
</comment>
<feature type="transmembrane region" description="Helical" evidence="1">
    <location>
        <begin position="62"/>
        <end position="80"/>
    </location>
</feature>
<gene>
    <name evidence="2" type="primary">thiT</name>
    <name evidence="2" type="ORF">FPQ13_07120</name>
</gene>
<sequence length="190" mass="20638">MMNHKTLMLVEIAILTTLAFLLDTIPGLQFTIWPQGGSVSFAMIPVFIIAFRWGLKAGLASGLLFGVLDLVFGGVVVHWLQGLLDYIIAFVGLGAAGIFASGIKSGLQNDDKTKVSMLIIFGTFIGMAIRFVAHYLAGVIFFAHFAPEGQPVWIYSLVYNSTYLIPGFILSAAIIIMLVISRPQLVVRNS</sequence>
<name>A0A556PLR0_9BACI</name>
<dbReference type="GO" id="GO:0005886">
    <property type="term" value="C:plasma membrane"/>
    <property type="evidence" value="ECO:0007669"/>
    <property type="project" value="InterPro"/>
</dbReference>
<accession>A0A556PLR0</accession>
<evidence type="ECO:0000256" key="1">
    <source>
        <dbReference type="SAM" id="Phobius"/>
    </source>
</evidence>
<protein>
    <submittedName>
        <fullName evidence="2">Energy-coupled thiamine transporter ThiT</fullName>
    </submittedName>
</protein>
<keyword evidence="1" id="KW-0812">Transmembrane</keyword>
<dbReference type="OrthoDB" id="9795813at2"/>
<dbReference type="Pfam" id="PF09515">
    <property type="entry name" value="Thia_YuaJ"/>
    <property type="match status" value="1"/>
</dbReference>
<dbReference type="Proteomes" id="UP000316425">
    <property type="component" value="Unassembled WGS sequence"/>
</dbReference>
<proteinExistence type="predicted"/>
<dbReference type="EMBL" id="VMHE01000010">
    <property type="protein sequence ID" value="TSJ65330.1"/>
    <property type="molecule type" value="Genomic_DNA"/>
</dbReference>
<feature type="transmembrane region" description="Helical" evidence="1">
    <location>
        <begin position="163"/>
        <end position="180"/>
    </location>
</feature>
<feature type="transmembrane region" description="Helical" evidence="1">
    <location>
        <begin position="115"/>
        <end position="143"/>
    </location>
</feature>
<dbReference type="AlphaFoldDB" id="A0A556PLR0"/>
<reference evidence="2 3" key="1">
    <citation type="submission" date="2019-07" db="EMBL/GenBank/DDBJ databases">
        <title>Allobacillus sp. nov. SKP isolated from shrimp paste of Euphausiacea.</title>
        <authorList>
            <person name="Kanchanasin P."/>
            <person name="Tanasupawat S."/>
            <person name="Shi W."/>
            <person name="Wu L."/>
            <person name="Ma J."/>
        </authorList>
    </citation>
    <scope>NUCLEOTIDE SEQUENCE [LARGE SCALE GENOMIC DNA]</scope>
    <source>
        <strain evidence="2 3">SKP4-8</strain>
    </source>
</reference>
<dbReference type="NCBIfam" id="TIGR02357">
    <property type="entry name" value="ECF_ThiT_YuaJ"/>
    <property type="match status" value="1"/>
</dbReference>
<evidence type="ECO:0000313" key="2">
    <source>
        <dbReference type="EMBL" id="TSJ65330.1"/>
    </source>
</evidence>
<dbReference type="InterPro" id="IPR012651">
    <property type="entry name" value="Thia_Transptr_ThiT"/>
</dbReference>
<feature type="transmembrane region" description="Helical" evidence="1">
    <location>
        <begin position="37"/>
        <end position="55"/>
    </location>
</feature>
<keyword evidence="1" id="KW-0472">Membrane</keyword>